<dbReference type="EMBL" id="JXXZ01000010">
    <property type="protein sequence ID" value="KJY98373.1"/>
    <property type="molecule type" value="Genomic_DNA"/>
</dbReference>
<organism evidence="1 2">
    <name type="scientific">Pseudoalteromonas ruthenica</name>
    <dbReference type="NCBI Taxonomy" id="151081"/>
    <lineage>
        <taxon>Bacteria</taxon>
        <taxon>Pseudomonadati</taxon>
        <taxon>Pseudomonadota</taxon>
        <taxon>Gammaproteobacteria</taxon>
        <taxon>Alteromonadales</taxon>
        <taxon>Pseudoalteromonadaceae</taxon>
        <taxon>Pseudoalteromonas</taxon>
    </lineage>
</organism>
<evidence type="ECO:0008006" key="3">
    <source>
        <dbReference type="Google" id="ProtNLM"/>
    </source>
</evidence>
<protein>
    <recommendedName>
        <fullName evidence="3">Peptidase M15A C-terminal domain-containing protein</fullName>
    </recommendedName>
</protein>
<keyword evidence="2" id="KW-1185">Reference proteome</keyword>
<evidence type="ECO:0000313" key="1">
    <source>
        <dbReference type="EMBL" id="KJY98373.1"/>
    </source>
</evidence>
<comment type="caution">
    <text evidence="1">The sequence shown here is derived from an EMBL/GenBank/DDBJ whole genome shotgun (WGS) entry which is preliminary data.</text>
</comment>
<proteinExistence type="predicted"/>
<gene>
    <name evidence="1" type="ORF">TW72_11520</name>
</gene>
<dbReference type="PATRIC" id="fig|151081.8.peg.2128"/>
<dbReference type="OrthoDB" id="6400617at2"/>
<dbReference type="AlphaFoldDB" id="A0A0F4PM66"/>
<reference evidence="1 2" key="1">
    <citation type="journal article" date="2015" name="BMC Genomics">
        <title>Genome mining reveals unlocked bioactive potential of marine Gram-negative bacteria.</title>
        <authorList>
            <person name="Machado H."/>
            <person name="Sonnenschein E.C."/>
            <person name="Melchiorsen J."/>
            <person name="Gram L."/>
        </authorList>
    </citation>
    <scope>NUCLEOTIDE SEQUENCE [LARGE SCALE GENOMIC DNA]</scope>
    <source>
        <strain evidence="1 2">S3137</strain>
    </source>
</reference>
<accession>A0A0F4PM66</accession>
<dbReference type="RefSeq" id="WP_045979548.1">
    <property type="nucleotide sequence ID" value="NZ_JXXY01000010.1"/>
</dbReference>
<sequence length="138" mass="15232">MALIPANINGVIVEFSPHVNKNVDQKVVSALKHILSKNIAPSHVLNKIYISSANDQHSFPSRHVQGDGKAVDISRINGMKMSVSYPSNSAVKAITDALQLKFESFPQKRENFGPHFQKKLGRPHQVGGHKDHIHISVN</sequence>
<name>A0A0F4PM66_9GAMM</name>
<dbReference type="GeneID" id="58229121"/>
<evidence type="ECO:0000313" key="2">
    <source>
        <dbReference type="Proteomes" id="UP000033664"/>
    </source>
</evidence>
<dbReference type="Proteomes" id="UP000033664">
    <property type="component" value="Unassembled WGS sequence"/>
</dbReference>